<dbReference type="Proteomes" id="UP001162889">
    <property type="component" value="Unassembled WGS sequence"/>
</dbReference>
<sequence length="414" mass="43542">MHKRVSVVIASVLLGALLPPPLYAQTTTLTLADAISRAQQSAPALAAAEAALRAADANVDVAGLAPNPTLSYQAENVMGTGRYADFGSSERTLAVSVPIELGGKREARRRVAEAERGATQLGLNATRADITQRVTVAFIAVAAAEQRLNVMRDGHELAGQAARAAHQRVAVGKASPIEEERARVLLVNAEVKLGKAERALNLALTDLGRYTGARAPYLVAATWFESPVTARDNKEVVTLPAAAAAEARLAAASARVDAARRDRIPDLTLIAGSRRFGDSPDRAAVLGISIPLPLFNRGSQALARSQADYERVQAERGAAMQEVEQALSHAQVDVADALAAAEAARGPALAAAEEAARIARLGYSAGKFPQLELIEAERALTETREAAIDALAAFHTAQAHLAYLRGSIAPLYKD</sequence>
<dbReference type="InterPro" id="IPR003423">
    <property type="entry name" value="OMP_efflux"/>
</dbReference>
<dbReference type="PANTHER" id="PTHR30203">
    <property type="entry name" value="OUTER MEMBRANE CATION EFFLUX PROTEIN"/>
    <property type="match status" value="1"/>
</dbReference>
<feature type="signal peptide" evidence="2">
    <location>
        <begin position="1"/>
        <end position="24"/>
    </location>
</feature>
<dbReference type="RefSeq" id="WP_217946464.1">
    <property type="nucleotide sequence ID" value="NZ_JAHTGR010000037.1"/>
</dbReference>
<comment type="similarity">
    <text evidence="1">Belongs to the outer membrane factor (OMF) (TC 1.B.17) family.</text>
</comment>
<evidence type="ECO:0000313" key="4">
    <source>
        <dbReference type="EMBL" id="MCP2012704.1"/>
    </source>
</evidence>
<comment type="caution">
    <text evidence="3">The sequence shown here is derived from an EMBL/GenBank/DDBJ whole genome shotgun (WGS) entry which is preliminary data.</text>
</comment>
<reference evidence="3" key="1">
    <citation type="submission" date="2021-07" db="EMBL/GenBank/DDBJ databases">
        <title>Characterization of violacein-producing bacteria and related species.</title>
        <authorList>
            <person name="Wilson H.S."/>
            <person name="De Leon M.E."/>
        </authorList>
    </citation>
    <scope>NUCLEOTIDE SEQUENCE</scope>
    <source>
        <strain evidence="3">HSC-15S17</strain>
    </source>
</reference>
<evidence type="ECO:0000313" key="5">
    <source>
        <dbReference type="Proteomes" id="UP001155901"/>
    </source>
</evidence>
<feature type="chain" id="PRO_5041404101" evidence="2">
    <location>
        <begin position="25"/>
        <end position="414"/>
    </location>
</feature>
<dbReference type="InterPro" id="IPR010131">
    <property type="entry name" value="MdtP/NodT-like"/>
</dbReference>
<dbReference type="PANTHER" id="PTHR30203:SF24">
    <property type="entry name" value="BLR4935 PROTEIN"/>
    <property type="match status" value="1"/>
</dbReference>
<keyword evidence="2" id="KW-0732">Signal</keyword>
<protein>
    <submittedName>
        <fullName evidence="4">Cobalt-zinc-cadmium efflux system outer membrane protein</fullName>
    </submittedName>
    <submittedName>
        <fullName evidence="3">TolC family protein</fullName>
    </submittedName>
</protein>
<gene>
    <name evidence="3" type="ORF">KVP70_32080</name>
    <name evidence="4" type="ORF">L1274_006475</name>
</gene>
<dbReference type="GO" id="GO:0015562">
    <property type="term" value="F:efflux transmembrane transporter activity"/>
    <property type="evidence" value="ECO:0007669"/>
    <property type="project" value="InterPro"/>
</dbReference>
<proteinExistence type="inferred from homology"/>
<accession>A0AA41LBQ9</accession>
<evidence type="ECO:0000256" key="1">
    <source>
        <dbReference type="ARBA" id="ARBA00007613"/>
    </source>
</evidence>
<reference evidence="4" key="2">
    <citation type="submission" date="2022-03" db="EMBL/GenBank/DDBJ databases">
        <title>Genome Encyclopedia of Bacteria and Archaea VI: Functional Genomics of Type Strains.</title>
        <authorList>
            <person name="Whitman W."/>
        </authorList>
    </citation>
    <scope>NUCLEOTIDE SEQUENCE</scope>
    <source>
        <strain evidence="4">HSC-15S17</strain>
    </source>
</reference>
<dbReference type="Pfam" id="PF02321">
    <property type="entry name" value="OEP"/>
    <property type="match status" value="2"/>
</dbReference>
<dbReference type="AlphaFoldDB" id="A0AA41LBQ9"/>
<dbReference type="EMBL" id="JAHTGR010000037">
    <property type="protein sequence ID" value="MBV6325555.1"/>
    <property type="molecule type" value="Genomic_DNA"/>
</dbReference>
<evidence type="ECO:0000313" key="3">
    <source>
        <dbReference type="EMBL" id="MBV6325555.1"/>
    </source>
</evidence>
<evidence type="ECO:0000313" key="6">
    <source>
        <dbReference type="Proteomes" id="UP001162889"/>
    </source>
</evidence>
<keyword evidence="6" id="KW-1185">Reference proteome</keyword>
<dbReference type="EMBL" id="JALJZU010000027">
    <property type="protein sequence ID" value="MCP2012704.1"/>
    <property type="molecule type" value="Genomic_DNA"/>
</dbReference>
<dbReference type="Proteomes" id="UP001155901">
    <property type="component" value="Unassembled WGS sequence"/>
</dbReference>
<evidence type="ECO:0000256" key="2">
    <source>
        <dbReference type="SAM" id="SignalP"/>
    </source>
</evidence>
<organism evidence="3 5">
    <name type="scientific">Duganella violaceipulchra</name>
    <dbReference type="NCBI Taxonomy" id="2849652"/>
    <lineage>
        <taxon>Bacteria</taxon>
        <taxon>Pseudomonadati</taxon>
        <taxon>Pseudomonadota</taxon>
        <taxon>Betaproteobacteria</taxon>
        <taxon>Burkholderiales</taxon>
        <taxon>Oxalobacteraceae</taxon>
        <taxon>Telluria group</taxon>
        <taxon>Duganella</taxon>
    </lineage>
</organism>
<name>A0AA41LBQ9_9BURK</name>